<dbReference type="EMBL" id="JAAQWG010000004">
    <property type="protein sequence ID" value="NMY07568.1"/>
    <property type="molecule type" value="Genomic_DNA"/>
</dbReference>
<name>A0A7Y1F771_PSEVE</name>
<evidence type="ECO:0000259" key="1">
    <source>
        <dbReference type="Pfam" id="PF09940"/>
    </source>
</evidence>
<proteinExistence type="predicted"/>
<dbReference type="Pfam" id="PF09940">
    <property type="entry name" value="DUF2172"/>
    <property type="match status" value="1"/>
</dbReference>
<dbReference type="InterPro" id="IPR032589">
    <property type="entry name" value="DUF4910"/>
</dbReference>
<dbReference type="CDD" id="cd05644">
    <property type="entry name" value="M28_like"/>
    <property type="match status" value="1"/>
</dbReference>
<dbReference type="Proteomes" id="UP000537729">
    <property type="component" value="Unassembled WGS sequence"/>
</dbReference>
<organism evidence="4 5">
    <name type="scientific">Pseudomonas veronii</name>
    <dbReference type="NCBI Taxonomy" id="76761"/>
    <lineage>
        <taxon>Bacteria</taxon>
        <taxon>Pseudomonadati</taxon>
        <taxon>Pseudomonadota</taxon>
        <taxon>Gammaproteobacteria</taxon>
        <taxon>Pseudomonadales</taxon>
        <taxon>Pseudomonadaceae</taxon>
        <taxon>Pseudomonas</taxon>
    </lineage>
</organism>
<dbReference type="AlphaFoldDB" id="A0A7Y1F771"/>
<dbReference type="InterPro" id="IPR036388">
    <property type="entry name" value="WH-like_DNA-bd_sf"/>
</dbReference>
<evidence type="ECO:0000259" key="2">
    <source>
        <dbReference type="Pfam" id="PF16221"/>
    </source>
</evidence>
<evidence type="ECO:0000259" key="3">
    <source>
        <dbReference type="Pfam" id="PF16254"/>
    </source>
</evidence>
<dbReference type="Pfam" id="PF16221">
    <property type="entry name" value="HTH_47"/>
    <property type="match status" value="1"/>
</dbReference>
<comment type="caution">
    <text evidence="4">The sequence shown here is derived from an EMBL/GenBank/DDBJ whole genome shotgun (WGS) entry which is preliminary data.</text>
</comment>
<sequence length="435" mass="48497">MTSNELNDSQVGQYCHDLATRLYPICRSLTGPGVRETLSILASEIQGLEIKEVPSGTTAFDWTVPDEWEIRGAYIADEHGNKIVDFQDHNLHVLGYSEPVDRVVILDELEKHLYSLPDQPDAIPYITSYYSRRWGFCLTHNQRQTLKPGSYRVVIDSTLKPGVLNYAEVMIPGESKEEVFLSTYVCHPSMANNELSGPVVTTALVRWLMSLPSRKYTYRVVFIPETIGSIVYLSKHHKHLQSTVIAGFNISCVGDDRCYSYLPSRNGRTLSDRAAVHALRSIDPNFKIYTWLDRGSDERQYCSPGVDLPIATIMRSKYGEYPEYHTSLDDFSVVTPSGLAGGFAAIRDAIEIVEANVTLRCTVLCEPQLGKRGLYPTISTKDTAAQVGAMMGMISYCDGEHSLLDIAEKIGQPFKKLQGILGPLMENGLLVKVDS</sequence>
<dbReference type="SUPFAM" id="SSF53187">
    <property type="entry name" value="Zn-dependent exopeptidases"/>
    <property type="match status" value="1"/>
</dbReference>
<dbReference type="PIRSF" id="PIRSF015244">
    <property type="entry name" value="UCP015244"/>
    <property type="match status" value="1"/>
</dbReference>
<evidence type="ECO:0000313" key="5">
    <source>
        <dbReference type="Proteomes" id="UP000537729"/>
    </source>
</evidence>
<gene>
    <name evidence="4" type="ORF">HBO38_03740</name>
</gene>
<protein>
    <submittedName>
        <fullName evidence="4">DUF4910 domain-containing protein</fullName>
    </submittedName>
</protein>
<dbReference type="Gene3D" id="3.50.30.90">
    <property type="match status" value="1"/>
</dbReference>
<dbReference type="Gene3D" id="3.40.630.10">
    <property type="entry name" value="Zn peptidases"/>
    <property type="match status" value="1"/>
</dbReference>
<dbReference type="Pfam" id="PF16254">
    <property type="entry name" value="DUF4910"/>
    <property type="match status" value="1"/>
</dbReference>
<dbReference type="Gene3D" id="1.10.10.10">
    <property type="entry name" value="Winged helix-like DNA-binding domain superfamily/Winged helix DNA-binding domain"/>
    <property type="match status" value="1"/>
</dbReference>
<feature type="domain" description="UCP01524 winged helix-turn-helix" evidence="2">
    <location>
        <begin position="359"/>
        <end position="431"/>
    </location>
</feature>
<reference evidence="4 5" key="1">
    <citation type="journal article" date="2020" name="Front. Microbiol.">
        <title>Genetic Organization of the aprX-lipA2 Operon Affects the Proteolytic Potential of Pseudomonas Species in Milk.</title>
        <authorList>
            <person name="Maier C."/>
            <person name="Huptas C."/>
            <person name="von Neubeck M."/>
            <person name="Scherer S."/>
            <person name="Wenning M."/>
            <person name="Lucking G."/>
        </authorList>
    </citation>
    <scope>NUCLEOTIDE SEQUENCE [LARGE SCALE GENOMIC DNA]</scope>
    <source>
        <strain evidence="4 5">DSM 16272</strain>
    </source>
</reference>
<accession>A0A7Y1F771</accession>
<feature type="domain" description="DUF2172" evidence="1">
    <location>
        <begin position="67"/>
        <end position="158"/>
    </location>
</feature>
<dbReference type="InterPro" id="IPR032610">
    <property type="entry name" value="DUF2172"/>
</dbReference>
<dbReference type="InterPro" id="IPR032622">
    <property type="entry name" value="UCP01524_HTH"/>
</dbReference>
<feature type="domain" description="DUF4910" evidence="3">
    <location>
        <begin position="16"/>
        <end position="356"/>
    </location>
</feature>
<dbReference type="RefSeq" id="WP_169883720.1">
    <property type="nucleotide sequence ID" value="NZ_JAAQWG010000004.1"/>
</dbReference>
<evidence type="ECO:0000313" key="4">
    <source>
        <dbReference type="EMBL" id="NMY07568.1"/>
    </source>
</evidence>
<dbReference type="InterPro" id="IPR012353">
    <property type="entry name" value="UCP015244"/>
</dbReference>